<dbReference type="InterPro" id="IPR051471">
    <property type="entry name" value="Bacterial_PTS_sugar_comp"/>
</dbReference>
<dbReference type="PANTHER" id="PTHR33799:SF1">
    <property type="entry name" value="PTS SYSTEM MANNOSE-SPECIFIC EIIAB COMPONENT-RELATED"/>
    <property type="match status" value="1"/>
</dbReference>
<dbReference type="GO" id="GO:0016301">
    <property type="term" value="F:kinase activity"/>
    <property type="evidence" value="ECO:0007669"/>
    <property type="project" value="UniProtKB-KW"/>
</dbReference>
<keyword evidence="6" id="KW-0598">Phosphotransferase system</keyword>
<dbReference type="OrthoDB" id="6623712at2"/>
<evidence type="ECO:0000256" key="5">
    <source>
        <dbReference type="ARBA" id="ARBA00022679"/>
    </source>
</evidence>
<comment type="subcellular location">
    <subcellularLocation>
        <location evidence="1">Cytoplasm</location>
    </subcellularLocation>
</comment>
<name>A0A1E5GYH3_9ENTE</name>
<evidence type="ECO:0000256" key="3">
    <source>
        <dbReference type="ARBA" id="ARBA00022490"/>
    </source>
</evidence>
<dbReference type="PANTHER" id="PTHR33799">
    <property type="entry name" value="PTS PERMEASE-RELATED-RELATED"/>
    <property type="match status" value="1"/>
</dbReference>
<dbReference type="PROSITE" id="PS51096">
    <property type="entry name" value="PTS_EIIA_TYPE_4"/>
    <property type="match status" value="1"/>
</dbReference>
<dbReference type="InterPro" id="IPR004701">
    <property type="entry name" value="PTS_EIIA_man-typ"/>
</dbReference>
<feature type="domain" description="PTS EIIA type-4" evidence="8">
    <location>
        <begin position="2"/>
        <end position="123"/>
    </location>
</feature>
<accession>A0A1E5GYH3</accession>
<evidence type="ECO:0000256" key="4">
    <source>
        <dbReference type="ARBA" id="ARBA00022597"/>
    </source>
</evidence>
<keyword evidence="7" id="KW-0418">Kinase</keyword>
<proteinExistence type="predicted"/>
<organism evidence="9 10">
    <name type="scientific">Enterococcus termitis</name>
    <dbReference type="NCBI Taxonomy" id="332950"/>
    <lineage>
        <taxon>Bacteria</taxon>
        <taxon>Bacillati</taxon>
        <taxon>Bacillota</taxon>
        <taxon>Bacilli</taxon>
        <taxon>Lactobacillales</taxon>
        <taxon>Enterococcaceae</taxon>
        <taxon>Enterococcus</taxon>
    </lineage>
</organism>
<keyword evidence="3" id="KW-0963">Cytoplasm</keyword>
<keyword evidence="2" id="KW-0813">Transport</keyword>
<evidence type="ECO:0000313" key="10">
    <source>
        <dbReference type="Proteomes" id="UP000095094"/>
    </source>
</evidence>
<dbReference type="CDD" id="cd00006">
    <property type="entry name" value="PTS_IIA_man"/>
    <property type="match status" value="1"/>
</dbReference>
<dbReference type="Proteomes" id="UP000095094">
    <property type="component" value="Unassembled WGS sequence"/>
</dbReference>
<dbReference type="GO" id="GO:0005737">
    <property type="term" value="C:cytoplasm"/>
    <property type="evidence" value="ECO:0007669"/>
    <property type="project" value="UniProtKB-SubCell"/>
</dbReference>
<dbReference type="Gene3D" id="3.40.50.510">
    <property type="entry name" value="Phosphotransferase system, mannose-type IIA component"/>
    <property type="match status" value="1"/>
</dbReference>
<gene>
    <name evidence="9" type="ORF">BCR25_17730</name>
</gene>
<keyword evidence="4" id="KW-0762">Sugar transport</keyword>
<evidence type="ECO:0000256" key="6">
    <source>
        <dbReference type="ARBA" id="ARBA00022683"/>
    </source>
</evidence>
<reference evidence="10" key="1">
    <citation type="submission" date="2016-09" db="EMBL/GenBank/DDBJ databases">
        <authorList>
            <person name="Gulvik C.A."/>
        </authorList>
    </citation>
    <scope>NUCLEOTIDE SEQUENCE [LARGE SCALE GENOMIC DNA]</scope>
    <source>
        <strain evidence="10">LMG 8895</strain>
    </source>
</reference>
<evidence type="ECO:0000259" key="8">
    <source>
        <dbReference type="PROSITE" id="PS51096"/>
    </source>
</evidence>
<dbReference type="GO" id="GO:0016020">
    <property type="term" value="C:membrane"/>
    <property type="evidence" value="ECO:0007669"/>
    <property type="project" value="InterPro"/>
</dbReference>
<evidence type="ECO:0000313" key="9">
    <source>
        <dbReference type="EMBL" id="OEG17716.1"/>
    </source>
</evidence>
<dbReference type="AlphaFoldDB" id="A0A1E5GYH3"/>
<evidence type="ECO:0000256" key="1">
    <source>
        <dbReference type="ARBA" id="ARBA00004496"/>
    </source>
</evidence>
<comment type="caution">
    <text evidence="9">The sequence shown here is derived from an EMBL/GenBank/DDBJ whole genome shotgun (WGS) entry which is preliminary data.</text>
</comment>
<dbReference type="Pfam" id="PF03610">
    <property type="entry name" value="EIIA-man"/>
    <property type="match status" value="1"/>
</dbReference>
<dbReference type="InterPro" id="IPR036662">
    <property type="entry name" value="PTS_EIIA_man-typ_sf"/>
</dbReference>
<dbReference type="EMBL" id="MIJY01000010">
    <property type="protein sequence ID" value="OEG17716.1"/>
    <property type="molecule type" value="Genomic_DNA"/>
</dbReference>
<dbReference type="RefSeq" id="WP_069662887.1">
    <property type="nucleotide sequence ID" value="NZ_JBHUJJ010000001.1"/>
</dbReference>
<dbReference type="SUPFAM" id="SSF53062">
    <property type="entry name" value="PTS system fructose IIA component-like"/>
    <property type="match status" value="1"/>
</dbReference>
<evidence type="ECO:0000256" key="2">
    <source>
        <dbReference type="ARBA" id="ARBA00022448"/>
    </source>
</evidence>
<dbReference type="GO" id="GO:0009401">
    <property type="term" value="P:phosphoenolpyruvate-dependent sugar phosphotransferase system"/>
    <property type="evidence" value="ECO:0007669"/>
    <property type="project" value="UniProtKB-KW"/>
</dbReference>
<keyword evidence="10" id="KW-1185">Reference proteome</keyword>
<dbReference type="InterPro" id="IPR033887">
    <property type="entry name" value="PTS_IIA_man"/>
</dbReference>
<sequence>MKPKLILMSHGKMAAETLHSAKMITGDLANAAIVSMTETDGLSGTTEKLKKILESSDQEPTLILADLKGGTPCNAAMMQMDSRPNLRVLSGLNLAMVIEAALSSIEDLDELVDHLLMIGKNAVEKIELPDYDEELEYEE</sequence>
<keyword evidence="5" id="KW-0808">Transferase</keyword>
<dbReference type="PATRIC" id="fig|332950.4.peg.1882"/>
<protein>
    <submittedName>
        <fullName evidence="9">PTS fructose transporter subunit IIA</fullName>
    </submittedName>
</protein>
<evidence type="ECO:0000256" key="7">
    <source>
        <dbReference type="ARBA" id="ARBA00022777"/>
    </source>
</evidence>